<dbReference type="GO" id="GO:0043161">
    <property type="term" value="P:proteasome-mediated ubiquitin-dependent protein catabolic process"/>
    <property type="evidence" value="ECO:0007669"/>
    <property type="project" value="TreeGrafter"/>
</dbReference>
<dbReference type="WBParaSite" id="TTAC_0000928001-mRNA-1">
    <property type="protein sequence ID" value="TTAC_0000928001-mRNA-1"/>
    <property type="gene ID" value="TTAC_0000928001"/>
</dbReference>
<dbReference type="GO" id="GO:0010992">
    <property type="term" value="P:ubiquitin recycling"/>
    <property type="evidence" value="ECO:0007669"/>
    <property type="project" value="TreeGrafter"/>
</dbReference>
<dbReference type="Pfam" id="PF09070">
    <property type="entry name" value="PFU"/>
    <property type="match status" value="1"/>
</dbReference>
<evidence type="ECO:0000256" key="2">
    <source>
        <dbReference type="ARBA" id="ARBA00022574"/>
    </source>
</evidence>
<dbReference type="Proteomes" id="UP000274429">
    <property type="component" value="Unassembled WGS sequence"/>
</dbReference>
<dbReference type="Gene3D" id="3.10.20.870">
    <property type="entry name" value="PFU (PLAA family ubiquitin binding), C-terminal domain"/>
    <property type="match status" value="1"/>
</dbReference>
<dbReference type="GO" id="GO:0043130">
    <property type="term" value="F:ubiquitin binding"/>
    <property type="evidence" value="ECO:0007669"/>
    <property type="project" value="TreeGrafter"/>
</dbReference>
<gene>
    <name evidence="6" type="ORF">TTAC_LOCUS9265</name>
</gene>
<dbReference type="PANTHER" id="PTHR19849:SF0">
    <property type="entry name" value="PHOSPHOLIPASE A-2-ACTIVATING PROTEIN"/>
    <property type="match status" value="1"/>
</dbReference>
<evidence type="ECO:0000256" key="1">
    <source>
        <dbReference type="ARBA" id="ARBA00022490"/>
    </source>
</evidence>
<evidence type="ECO:0000259" key="5">
    <source>
        <dbReference type="PROSITE" id="PS51394"/>
    </source>
</evidence>
<dbReference type="SMART" id="SM00320">
    <property type="entry name" value="WD40"/>
    <property type="match status" value="6"/>
</dbReference>
<evidence type="ECO:0000313" key="8">
    <source>
        <dbReference type="WBParaSite" id="TTAC_0000928001-mRNA-1"/>
    </source>
</evidence>
<name>A0A0R3X6X5_HYDTA</name>
<dbReference type="Gene3D" id="2.130.10.10">
    <property type="entry name" value="YVTN repeat-like/Quinoprotein amine dehydrogenase"/>
    <property type="match status" value="1"/>
</dbReference>
<dbReference type="AlphaFoldDB" id="A0A0R3X6X5"/>
<dbReference type="PRINTS" id="PR00320">
    <property type="entry name" value="GPROTEINBRPT"/>
</dbReference>
<evidence type="ECO:0000313" key="7">
    <source>
        <dbReference type="Proteomes" id="UP000274429"/>
    </source>
</evidence>
<dbReference type="SUPFAM" id="SSF50978">
    <property type="entry name" value="WD40 repeat-like"/>
    <property type="match status" value="2"/>
</dbReference>
<feature type="repeat" description="WD" evidence="4">
    <location>
        <begin position="268"/>
        <end position="299"/>
    </location>
</feature>
<dbReference type="EMBL" id="UYWX01020739">
    <property type="protein sequence ID" value="VDM34027.1"/>
    <property type="molecule type" value="Genomic_DNA"/>
</dbReference>
<sequence>MNVFKFRGELIGHAGDVRGLCCLQDGTLVSSSRDMSVRSWKLDRYFDFSYTRIYNTLILVFCIVSAKYFFISRGTANATKGKVYAKHDNYVTTVVYAKPTKMFPSGLILTGSNDNLIRAFIEEESDPVFILHGHTDTVCALDSNADGIVASGSWDSTARLWNYDSCIGKLQRPGTTIWAVIFLPQSRPDEYLIATGSSDAVISIWRIPCASLAQNSLAYESLTPAKLLRGHMDCVRSLALLDCDLISASNDGSLRCWSLDSGTCIAEFYGHTSFVYSVAVDPAHQFIVSSGEDRTVRVWPVPKAGISSAQQLECQQTISLPCQTAWCVVVTVDGDIAVGCSDNRIRLFSRTPERQASDSTLESYANELASFQVVEGTLGELDKHDLPGVEALTIPGRSEGQIIVIREAPGVVCYQWSTGESRWVKVGDVVGSAEHSISGSNRILFEGKEYDYVFTVDFADNMPAVKLPFNKVDDPWVVAQAFLHKHNLPQDYLDTVAKYIIQQAGLHGSGSRHGDENEYFDPFTGSGRYVPTGKVDEKPKFYFPAKQFITLEAINVKLVLSKLKEFSLTASKGLSEKAMQLVENMSPEMSEEDALHLTQAILELIKLWPSGMCTVSNSIH</sequence>
<evidence type="ECO:0000256" key="3">
    <source>
        <dbReference type="ARBA" id="ARBA00022737"/>
    </source>
</evidence>
<dbReference type="InterPro" id="IPR001680">
    <property type="entry name" value="WD40_rpt"/>
</dbReference>
<dbReference type="PROSITE" id="PS50294">
    <property type="entry name" value="WD_REPEATS_REGION"/>
    <property type="match status" value="2"/>
</dbReference>
<dbReference type="InterPro" id="IPR015155">
    <property type="entry name" value="PFU"/>
</dbReference>
<evidence type="ECO:0000256" key="4">
    <source>
        <dbReference type="PROSITE-ProRule" id="PRU00221"/>
    </source>
</evidence>
<dbReference type="InterPro" id="IPR011989">
    <property type="entry name" value="ARM-like"/>
</dbReference>
<dbReference type="CDD" id="cd00200">
    <property type="entry name" value="WD40"/>
    <property type="match status" value="1"/>
</dbReference>
<organism evidence="8">
    <name type="scientific">Hydatigena taeniaeformis</name>
    <name type="common">Feline tapeworm</name>
    <name type="synonym">Taenia taeniaeformis</name>
    <dbReference type="NCBI Taxonomy" id="6205"/>
    <lineage>
        <taxon>Eukaryota</taxon>
        <taxon>Metazoa</taxon>
        <taxon>Spiralia</taxon>
        <taxon>Lophotrochozoa</taxon>
        <taxon>Platyhelminthes</taxon>
        <taxon>Cestoda</taxon>
        <taxon>Eucestoda</taxon>
        <taxon>Cyclophyllidea</taxon>
        <taxon>Taeniidae</taxon>
        <taxon>Hydatigera</taxon>
    </lineage>
</organism>
<dbReference type="Pfam" id="PF00400">
    <property type="entry name" value="WD40"/>
    <property type="match status" value="4"/>
</dbReference>
<keyword evidence="7" id="KW-1185">Reference proteome</keyword>
<reference evidence="6 7" key="2">
    <citation type="submission" date="2018-11" db="EMBL/GenBank/DDBJ databases">
        <authorList>
            <consortium name="Pathogen Informatics"/>
        </authorList>
    </citation>
    <scope>NUCLEOTIDE SEQUENCE [LARGE SCALE GENOMIC DNA]</scope>
</reference>
<dbReference type="PROSITE" id="PS50082">
    <property type="entry name" value="WD_REPEATS_2"/>
    <property type="match status" value="3"/>
</dbReference>
<feature type="domain" description="PFU" evidence="5">
    <location>
        <begin position="415"/>
        <end position="514"/>
    </location>
</feature>
<feature type="repeat" description="WD" evidence="4">
    <location>
        <begin position="131"/>
        <end position="165"/>
    </location>
</feature>
<dbReference type="InterPro" id="IPR015943">
    <property type="entry name" value="WD40/YVTN_repeat-like_dom_sf"/>
</dbReference>
<protein>
    <submittedName>
        <fullName evidence="8">PFU domain-containing protein</fullName>
    </submittedName>
</protein>
<dbReference type="GO" id="GO:0005634">
    <property type="term" value="C:nucleus"/>
    <property type="evidence" value="ECO:0007669"/>
    <property type="project" value="TreeGrafter"/>
</dbReference>
<feature type="repeat" description="WD" evidence="4">
    <location>
        <begin position="228"/>
        <end position="267"/>
    </location>
</feature>
<dbReference type="InterPro" id="IPR038122">
    <property type="entry name" value="PFU_sf"/>
</dbReference>
<keyword evidence="1" id="KW-0963">Cytoplasm</keyword>
<keyword evidence="2 4" id="KW-0853">WD repeat</keyword>
<proteinExistence type="predicted"/>
<dbReference type="OrthoDB" id="10265988at2759"/>
<dbReference type="PROSITE" id="PS51394">
    <property type="entry name" value="PFU"/>
    <property type="match status" value="1"/>
</dbReference>
<dbReference type="STRING" id="6205.A0A0R3X6X5"/>
<dbReference type="GO" id="GO:0005737">
    <property type="term" value="C:cytoplasm"/>
    <property type="evidence" value="ECO:0007669"/>
    <property type="project" value="TreeGrafter"/>
</dbReference>
<evidence type="ECO:0000313" key="6">
    <source>
        <dbReference type="EMBL" id="VDM34027.1"/>
    </source>
</evidence>
<keyword evidence="3" id="KW-0677">Repeat</keyword>
<accession>A0A0R3X6X5</accession>
<reference evidence="8" key="1">
    <citation type="submission" date="2016-04" db="UniProtKB">
        <authorList>
            <consortium name="WormBaseParasite"/>
        </authorList>
    </citation>
    <scope>IDENTIFICATION</scope>
</reference>
<dbReference type="InterPro" id="IPR036322">
    <property type="entry name" value="WD40_repeat_dom_sf"/>
</dbReference>
<dbReference type="InterPro" id="IPR020472">
    <property type="entry name" value="WD40_PAC1"/>
</dbReference>
<dbReference type="Gene3D" id="1.25.10.10">
    <property type="entry name" value="Leucine-rich Repeat Variant"/>
    <property type="match status" value="1"/>
</dbReference>
<dbReference type="PANTHER" id="PTHR19849">
    <property type="entry name" value="PHOSPHOLIPASE A-2-ACTIVATING PROTEIN"/>
    <property type="match status" value="1"/>
</dbReference>